<evidence type="ECO:0000313" key="2">
    <source>
        <dbReference type="EMBL" id="EOY32237.1"/>
    </source>
</evidence>
<dbReference type="HOGENOM" id="CLU_1725611_0_0_1"/>
<keyword evidence="1" id="KW-0472">Membrane</keyword>
<keyword evidence="1" id="KW-0812">Transmembrane</keyword>
<keyword evidence="3" id="KW-1185">Reference proteome</keyword>
<dbReference type="InParanoid" id="A0A061GSW4"/>
<name>A0A061GSW4_THECC</name>
<dbReference type="Gramene" id="EOY32237">
    <property type="protein sequence ID" value="EOY32237"/>
    <property type="gene ID" value="TCM_039858"/>
</dbReference>
<keyword evidence="1" id="KW-1133">Transmembrane helix</keyword>
<evidence type="ECO:0000313" key="3">
    <source>
        <dbReference type="Proteomes" id="UP000026915"/>
    </source>
</evidence>
<accession>A0A061GSW4</accession>
<gene>
    <name evidence="2" type="ORF">TCM_039858</name>
</gene>
<sequence>METTRTYRYGFGTHVPVTTVLNSTHNNATTSESTCGTNISNAIDTAIGLEEKVKNISQDLGKIREDIHDEIKENNVNMMAKMKEVTTKSMKEFMTRIEAMISYGIRLINHIGIGLGFAYGAYKYLSPLFLIYKLPLPSISNSANAILQMLEF</sequence>
<organism evidence="2 3">
    <name type="scientific">Theobroma cacao</name>
    <name type="common">Cacao</name>
    <name type="synonym">Cocoa</name>
    <dbReference type="NCBI Taxonomy" id="3641"/>
    <lineage>
        <taxon>Eukaryota</taxon>
        <taxon>Viridiplantae</taxon>
        <taxon>Streptophyta</taxon>
        <taxon>Embryophyta</taxon>
        <taxon>Tracheophyta</taxon>
        <taxon>Spermatophyta</taxon>
        <taxon>Magnoliopsida</taxon>
        <taxon>eudicotyledons</taxon>
        <taxon>Gunneridae</taxon>
        <taxon>Pentapetalae</taxon>
        <taxon>rosids</taxon>
        <taxon>malvids</taxon>
        <taxon>Malvales</taxon>
        <taxon>Malvaceae</taxon>
        <taxon>Byttnerioideae</taxon>
        <taxon>Theobroma</taxon>
    </lineage>
</organism>
<dbReference type="AlphaFoldDB" id="A0A061GSW4"/>
<feature type="transmembrane region" description="Helical" evidence="1">
    <location>
        <begin position="100"/>
        <end position="122"/>
    </location>
</feature>
<protein>
    <submittedName>
        <fullName evidence="2">Uncharacterized protein</fullName>
    </submittedName>
</protein>
<proteinExistence type="predicted"/>
<dbReference type="EMBL" id="CM001887">
    <property type="protein sequence ID" value="EOY32237.1"/>
    <property type="molecule type" value="Genomic_DNA"/>
</dbReference>
<evidence type="ECO:0000256" key="1">
    <source>
        <dbReference type="SAM" id="Phobius"/>
    </source>
</evidence>
<dbReference type="Proteomes" id="UP000026915">
    <property type="component" value="Chromosome 9"/>
</dbReference>
<reference evidence="2 3" key="1">
    <citation type="journal article" date="2013" name="Genome Biol.">
        <title>The genome sequence of the most widely cultivated cacao type and its use to identify candidate genes regulating pod color.</title>
        <authorList>
            <person name="Motamayor J.C."/>
            <person name="Mockaitis K."/>
            <person name="Schmutz J."/>
            <person name="Haiminen N."/>
            <person name="Iii D.L."/>
            <person name="Cornejo O."/>
            <person name="Findley S.D."/>
            <person name="Zheng P."/>
            <person name="Utro F."/>
            <person name="Royaert S."/>
            <person name="Saski C."/>
            <person name="Jenkins J."/>
            <person name="Podicheti R."/>
            <person name="Zhao M."/>
            <person name="Scheffler B.E."/>
            <person name="Stack J.C."/>
            <person name="Feltus F.A."/>
            <person name="Mustiga G.M."/>
            <person name="Amores F."/>
            <person name="Phillips W."/>
            <person name="Marelli J.P."/>
            <person name="May G.D."/>
            <person name="Shapiro H."/>
            <person name="Ma J."/>
            <person name="Bustamante C.D."/>
            <person name="Schnell R.J."/>
            <person name="Main D."/>
            <person name="Gilbert D."/>
            <person name="Parida L."/>
            <person name="Kuhn D.N."/>
        </authorList>
    </citation>
    <scope>NUCLEOTIDE SEQUENCE [LARGE SCALE GENOMIC DNA]</scope>
    <source>
        <strain evidence="3">cv. Matina 1-6</strain>
    </source>
</reference>